<evidence type="ECO:0000259" key="2">
    <source>
        <dbReference type="Pfam" id="PF04984"/>
    </source>
</evidence>
<dbReference type="Gene3D" id="3.40.50.11780">
    <property type="match status" value="2"/>
</dbReference>
<dbReference type="AlphaFoldDB" id="A0A3G2R5A9"/>
<dbReference type="PANTHER" id="PTHR35861:SF1">
    <property type="entry name" value="PHAGE TAIL SHEATH PROTEIN"/>
    <property type="match status" value="1"/>
</dbReference>
<dbReference type="InterPro" id="IPR035089">
    <property type="entry name" value="Phage_sheath_subtilisin"/>
</dbReference>
<protein>
    <submittedName>
        <fullName evidence="3">Phage tail sheath family protein</fullName>
    </submittedName>
</protein>
<dbReference type="KEGG" id="bacg:D2962_08140"/>
<accession>A0A3G2R5A9</accession>
<feature type="domain" description="Tail sheath protein subtilisin-like" evidence="2">
    <location>
        <begin position="248"/>
        <end position="398"/>
    </location>
</feature>
<dbReference type="InterPro" id="IPR052042">
    <property type="entry name" value="Tail_sheath_structural"/>
</dbReference>
<dbReference type="Pfam" id="PF04984">
    <property type="entry name" value="Phage_sheath_1"/>
    <property type="match status" value="1"/>
</dbReference>
<dbReference type="PANTHER" id="PTHR35861">
    <property type="match status" value="1"/>
</dbReference>
<evidence type="ECO:0000313" key="4">
    <source>
        <dbReference type="Proteomes" id="UP000280960"/>
    </source>
</evidence>
<organism evidence="3 4">
    <name type="scientific">Biomaibacter acetigenes</name>
    <dbReference type="NCBI Taxonomy" id="2316383"/>
    <lineage>
        <taxon>Bacteria</taxon>
        <taxon>Bacillati</taxon>
        <taxon>Bacillota</taxon>
        <taxon>Clostridia</taxon>
        <taxon>Thermosediminibacterales</taxon>
        <taxon>Tepidanaerobacteraceae</taxon>
        <taxon>Biomaibacter</taxon>
    </lineage>
</organism>
<evidence type="ECO:0000256" key="1">
    <source>
        <dbReference type="ARBA" id="ARBA00008005"/>
    </source>
</evidence>
<reference evidence="3 4" key="1">
    <citation type="submission" date="2018-10" db="EMBL/GenBank/DDBJ databases">
        <authorList>
            <person name="Zhang X."/>
        </authorList>
    </citation>
    <scope>NUCLEOTIDE SEQUENCE [LARGE SCALE GENOMIC DNA]</scope>
    <source>
        <strain evidence="3 4">SK-G1</strain>
    </source>
</reference>
<keyword evidence="4" id="KW-1185">Reference proteome</keyword>
<gene>
    <name evidence="3" type="ORF">D2962_08140</name>
</gene>
<dbReference type="Proteomes" id="UP000280960">
    <property type="component" value="Chromosome"/>
</dbReference>
<dbReference type="RefSeq" id="WP_122014682.1">
    <property type="nucleotide sequence ID" value="NZ_CP033169.1"/>
</dbReference>
<dbReference type="EMBL" id="CP033169">
    <property type="protein sequence ID" value="AYO30592.1"/>
    <property type="molecule type" value="Genomic_DNA"/>
</dbReference>
<name>A0A3G2R5A9_9FIRM</name>
<sequence>MPEFLSPGHYVTEAQPQVVTITGTATSTAALIGIAEKGPIGQATLITSWTQFKETFGGFIANGWLAYAAYGLFMNKQGARVYVVRTAHYTDPSDPETITAIKATITLKDKATTPVDTLQVDAINEGTWGNRLKVKIEDATKDPTNKFKLTVLETVDGQDIVREVFDELSMIDTDPDYVETRINGVSKYITVTDKDSATTAPNDRPAAGTFSLANGSDGLVGLVDADYIGSPAGRTGLYALDVVQESLLIAIPGVATSAVQNAALDYAAGRKDCFVVLDPPFGNTPDQVKTYVETTAGLNSSYGAIYYPNVKIMDPLTSKEKVVPPSGFIIGAYARTDGDKGVWKVAAGIEDGRLVGVIGLETDLVNDKAVRDVLYPARINPICFLRGYGIRVYGARTLDSSREFPYINERRTFIYCEKSIYEGTQFAEFENNESGLWKRLTRSITSFLLTVWKQGGLRGEKPQDAFVVKIDEELNTQEFIDQGIVRGLIGLATQRPAEFIWFEFQRKVQTEG</sequence>
<comment type="similarity">
    <text evidence="1">Belongs to the myoviridae tail sheath protein family.</text>
</comment>
<evidence type="ECO:0000313" key="3">
    <source>
        <dbReference type="EMBL" id="AYO30592.1"/>
    </source>
</evidence>
<proteinExistence type="inferred from homology"/>